<proteinExistence type="predicted"/>
<organism evidence="2 3">
    <name type="scientific">Filomicrobium insigne</name>
    <dbReference type="NCBI Taxonomy" id="418854"/>
    <lineage>
        <taxon>Bacteria</taxon>
        <taxon>Pseudomonadati</taxon>
        <taxon>Pseudomonadota</taxon>
        <taxon>Alphaproteobacteria</taxon>
        <taxon>Hyphomicrobiales</taxon>
        <taxon>Hyphomicrobiaceae</taxon>
        <taxon>Filomicrobium</taxon>
    </lineage>
</organism>
<evidence type="ECO:0000256" key="1">
    <source>
        <dbReference type="SAM" id="Phobius"/>
    </source>
</evidence>
<sequence>MDTAQSVTLTICDGAGGDREACALVAQMLMDWGSYVAFGGADNENTRILVCDRYFAVWRRPLMARILTFVRSFGVLVALVGFGASVTLADDKPEFSEQGFLSAAYDNCATVENRNPKSCECEQKLMSDPDRMSLEDKQMAFYYWRDKERYIKEFEAKRTADPKWQEAFALRMAQVQALIIAACGV</sequence>
<keyword evidence="3" id="KW-1185">Reference proteome</keyword>
<dbReference type="Proteomes" id="UP000198795">
    <property type="component" value="Unassembled WGS sequence"/>
</dbReference>
<gene>
    <name evidence="2" type="ORF">SAMN04488061_3195</name>
</gene>
<evidence type="ECO:0000313" key="3">
    <source>
        <dbReference type="Proteomes" id="UP000198795"/>
    </source>
</evidence>
<dbReference type="EMBL" id="FNJC01000004">
    <property type="protein sequence ID" value="SDP49972.1"/>
    <property type="molecule type" value="Genomic_DNA"/>
</dbReference>
<evidence type="ECO:0008006" key="4">
    <source>
        <dbReference type="Google" id="ProtNLM"/>
    </source>
</evidence>
<keyword evidence="1" id="KW-0472">Membrane</keyword>
<reference evidence="2 3" key="1">
    <citation type="submission" date="2016-10" db="EMBL/GenBank/DDBJ databases">
        <authorList>
            <person name="Varghese N."/>
            <person name="Submissions S."/>
        </authorList>
    </citation>
    <scope>NUCLEOTIDE SEQUENCE [LARGE SCALE GENOMIC DNA]</scope>
    <source>
        <strain evidence="2 3">CGMCC 1.6497</strain>
    </source>
</reference>
<accession>A0A1H0T7E9</accession>
<protein>
    <recommendedName>
        <fullName evidence="4">Lysozyme inhibitor LprI N-terminal domain-containing protein</fullName>
    </recommendedName>
</protein>
<feature type="transmembrane region" description="Helical" evidence="1">
    <location>
        <begin position="69"/>
        <end position="89"/>
    </location>
</feature>
<keyword evidence="1" id="KW-0812">Transmembrane</keyword>
<keyword evidence="1" id="KW-1133">Transmembrane helix</keyword>
<comment type="caution">
    <text evidence="2">The sequence shown here is derived from an EMBL/GenBank/DDBJ whole genome shotgun (WGS) entry which is preliminary data.</text>
</comment>
<evidence type="ECO:0000313" key="2">
    <source>
        <dbReference type="EMBL" id="SDP49972.1"/>
    </source>
</evidence>
<name>A0A1H0T7E9_9HYPH</name>